<feature type="transmembrane region" description="Helical" evidence="1">
    <location>
        <begin position="31"/>
        <end position="48"/>
    </location>
</feature>
<evidence type="ECO:0000313" key="2">
    <source>
        <dbReference type="EMBL" id="MFC5652108.1"/>
    </source>
</evidence>
<keyword evidence="1" id="KW-1133">Transmembrane helix</keyword>
<keyword evidence="3" id="KW-1185">Reference proteome</keyword>
<evidence type="ECO:0000313" key="3">
    <source>
        <dbReference type="Proteomes" id="UP001596047"/>
    </source>
</evidence>
<keyword evidence="1" id="KW-0472">Membrane</keyword>
<sequence length="95" mass="10644">MGERLKAGFLIFLYGMVCGLLLAIFPVIESIIRFVFSLLALALGVYTFRRFEAVRSRIVFVVLAIFFFLLFTVVFTAISYYHSHPPNLSGASLSG</sequence>
<comment type="caution">
    <text evidence="2">The sequence shown here is derived from an EMBL/GenBank/DDBJ whole genome shotgun (WGS) entry which is preliminary data.</text>
</comment>
<organism evidence="2 3">
    <name type="scientific">Paenibacillus solisilvae</name>
    <dbReference type="NCBI Taxonomy" id="2486751"/>
    <lineage>
        <taxon>Bacteria</taxon>
        <taxon>Bacillati</taxon>
        <taxon>Bacillota</taxon>
        <taxon>Bacilli</taxon>
        <taxon>Bacillales</taxon>
        <taxon>Paenibacillaceae</taxon>
        <taxon>Paenibacillus</taxon>
    </lineage>
</organism>
<reference evidence="3" key="1">
    <citation type="journal article" date="2019" name="Int. J. Syst. Evol. Microbiol.">
        <title>The Global Catalogue of Microorganisms (GCM) 10K type strain sequencing project: providing services to taxonomists for standard genome sequencing and annotation.</title>
        <authorList>
            <consortium name="The Broad Institute Genomics Platform"/>
            <consortium name="The Broad Institute Genome Sequencing Center for Infectious Disease"/>
            <person name="Wu L."/>
            <person name="Ma J."/>
        </authorList>
    </citation>
    <scope>NUCLEOTIDE SEQUENCE [LARGE SCALE GENOMIC DNA]</scope>
    <source>
        <strain evidence="3">CGMCC 1.3240</strain>
    </source>
</reference>
<protein>
    <submittedName>
        <fullName evidence="2">Uncharacterized protein</fullName>
    </submittedName>
</protein>
<dbReference type="Proteomes" id="UP001596047">
    <property type="component" value="Unassembled WGS sequence"/>
</dbReference>
<proteinExistence type="predicted"/>
<feature type="transmembrane region" description="Helical" evidence="1">
    <location>
        <begin position="60"/>
        <end position="81"/>
    </location>
</feature>
<dbReference type="RefSeq" id="WP_379190741.1">
    <property type="nucleotide sequence ID" value="NZ_JBHSOW010000092.1"/>
</dbReference>
<name>A0ABW0W1S2_9BACL</name>
<accession>A0ABW0W1S2</accession>
<evidence type="ECO:0000256" key="1">
    <source>
        <dbReference type="SAM" id="Phobius"/>
    </source>
</evidence>
<dbReference type="EMBL" id="JBHSOW010000092">
    <property type="protein sequence ID" value="MFC5652108.1"/>
    <property type="molecule type" value="Genomic_DNA"/>
</dbReference>
<keyword evidence="1" id="KW-0812">Transmembrane</keyword>
<feature type="transmembrane region" description="Helical" evidence="1">
    <location>
        <begin position="7"/>
        <end position="25"/>
    </location>
</feature>
<gene>
    <name evidence="2" type="ORF">ACFPYJ_23930</name>
</gene>